<dbReference type="AlphaFoldDB" id="A0A059V7Y3"/>
<dbReference type="EMBL" id="KJ690251">
    <property type="protein sequence ID" value="AHZ87002.1"/>
    <property type="molecule type" value="Genomic_DNA"/>
</dbReference>
<proteinExistence type="predicted"/>
<organism evidence="1">
    <name type="scientific">Streptococcus mitis</name>
    <dbReference type="NCBI Taxonomy" id="28037"/>
    <lineage>
        <taxon>Bacteria</taxon>
        <taxon>Bacillati</taxon>
        <taxon>Bacillota</taxon>
        <taxon>Bacilli</taxon>
        <taxon>Lactobacillales</taxon>
        <taxon>Streptococcaceae</taxon>
        <taxon>Streptococcus</taxon>
        <taxon>Streptococcus mitis group</taxon>
    </lineage>
</organism>
<evidence type="ECO:0000313" key="1">
    <source>
        <dbReference type="EMBL" id="AHZ87002.1"/>
    </source>
</evidence>
<name>A0A059V7Y3_STRMT</name>
<sequence length="40" mass="4666">MSSFKSAIMLMNVINPISNRKVADFIYPYNYIKFSYAAKK</sequence>
<reference evidence="1" key="1">
    <citation type="submission" date="2014-04" db="EMBL/GenBank/DDBJ databases">
        <title>Tn6227 of Streptococcus mitis.</title>
        <authorList>
            <person name="Santoro F."/>
            <person name="Iannelli F."/>
        </authorList>
    </citation>
    <scope>NUCLEOTIDE SEQUENCE</scope>
    <source>
        <strain evidence="1">S022-V7-A3</strain>
    </source>
</reference>
<protein>
    <submittedName>
        <fullName evidence="1">Uncharacterized protein</fullName>
    </submittedName>
</protein>
<accession>A0A059V7Y3</accession>
<gene>
    <name evidence="1" type="ORF">Tn6227_orf6</name>
</gene>